<dbReference type="GO" id="GO:0008168">
    <property type="term" value="F:methyltransferase activity"/>
    <property type="evidence" value="ECO:0007669"/>
    <property type="project" value="UniProtKB-KW"/>
</dbReference>
<evidence type="ECO:0000313" key="2">
    <source>
        <dbReference type="EMBL" id="MBB5254557.1"/>
    </source>
</evidence>
<name>A0A7J9RU98_SULOH</name>
<dbReference type="EMBL" id="JACHFY010000018">
    <property type="protein sequence ID" value="MBB5254557.1"/>
    <property type="molecule type" value="Genomic_DNA"/>
</dbReference>
<proteinExistence type="predicted"/>
<keyword evidence="1" id="KW-0472">Membrane</keyword>
<dbReference type="RefSeq" id="WP_231113602.1">
    <property type="nucleotide sequence ID" value="NZ_CP045484.1"/>
</dbReference>
<keyword evidence="1" id="KW-1133">Transmembrane helix</keyword>
<evidence type="ECO:0000256" key="1">
    <source>
        <dbReference type="SAM" id="Phobius"/>
    </source>
</evidence>
<gene>
    <name evidence="2" type="ORF">HNQ62_002331</name>
</gene>
<dbReference type="Proteomes" id="UP000582213">
    <property type="component" value="Unassembled WGS sequence"/>
</dbReference>
<keyword evidence="1" id="KW-0812">Transmembrane</keyword>
<organism evidence="2 3">
    <name type="scientific">Sulfurisphaera ohwakuensis</name>
    <dbReference type="NCBI Taxonomy" id="69656"/>
    <lineage>
        <taxon>Archaea</taxon>
        <taxon>Thermoproteota</taxon>
        <taxon>Thermoprotei</taxon>
        <taxon>Sulfolobales</taxon>
        <taxon>Sulfolobaceae</taxon>
        <taxon>Sulfurisphaera</taxon>
    </lineage>
</organism>
<sequence length="85" mass="9298">MAVIQNQEYLNKLDKAFKIIFIIGLIIIFAVAIAETQNYKGFSPTPSQVATVGYIVALLLVIAGVIYSQFPPSVLGKPIKEENKS</sequence>
<dbReference type="AlphaFoldDB" id="A0A7J9RU98"/>
<feature type="transmembrane region" description="Helical" evidence="1">
    <location>
        <begin position="49"/>
        <end position="70"/>
    </location>
</feature>
<comment type="caution">
    <text evidence="2">The sequence shown here is derived from an EMBL/GenBank/DDBJ whole genome shotgun (WGS) entry which is preliminary data.</text>
</comment>
<accession>A0A7J9RU98</accession>
<evidence type="ECO:0000313" key="3">
    <source>
        <dbReference type="Proteomes" id="UP000582213"/>
    </source>
</evidence>
<protein>
    <submittedName>
        <fullName evidence="2">Protein-S-isoprenylcysteine O-methyltransferase Ste14</fullName>
    </submittedName>
</protein>
<keyword evidence="2" id="KW-0808">Transferase</keyword>
<feature type="transmembrane region" description="Helical" evidence="1">
    <location>
        <begin position="16"/>
        <end position="34"/>
    </location>
</feature>
<keyword evidence="2" id="KW-0489">Methyltransferase</keyword>
<dbReference type="GO" id="GO:0032259">
    <property type="term" value="P:methylation"/>
    <property type="evidence" value="ECO:0007669"/>
    <property type="project" value="UniProtKB-KW"/>
</dbReference>
<reference evidence="2 3" key="1">
    <citation type="submission" date="2020-08" db="EMBL/GenBank/DDBJ databases">
        <title>Genomic Encyclopedia of Type Strains, Phase IV (KMG-IV): sequencing the most valuable type-strain genomes for metagenomic binning, comparative biology and taxonomic classification.</title>
        <authorList>
            <person name="Goeker M."/>
        </authorList>
    </citation>
    <scope>NUCLEOTIDE SEQUENCE [LARGE SCALE GENOMIC DNA]</scope>
    <source>
        <strain evidence="2 3">DSM 12421</strain>
    </source>
</reference>
<dbReference type="GeneID" id="42801720"/>